<gene>
    <name evidence="6" type="ORF">FOB72_18640</name>
</gene>
<dbReference type="InterPro" id="IPR003593">
    <property type="entry name" value="AAA+_ATPase"/>
</dbReference>
<dbReference type="Proteomes" id="UP000322822">
    <property type="component" value="Chromosome 2"/>
</dbReference>
<dbReference type="PROSITE" id="PS50893">
    <property type="entry name" value="ABC_TRANSPORTER_2"/>
    <property type="match status" value="1"/>
</dbReference>
<dbReference type="InterPro" id="IPR027417">
    <property type="entry name" value="P-loop_NTPase"/>
</dbReference>
<dbReference type="InterPro" id="IPR003439">
    <property type="entry name" value="ABC_transporter-like_ATP-bd"/>
</dbReference>
<dbReference type="PANTHER" id="PTHR24220:SF611">
    <property type="entry name" value="ATP-BINDING COMPONENT OF ABC TRANSPORTER-RELATED"/>
    <property type="match status" value="1"/>
</dbReference>
<dbReference type="SMART" id="SM00382">
    <property type="entry name" value="AAA"/>
    <property type="match status" value="1"/>
</dbReference>
<evidence type="ECO:0000256" key="3">
    <source>
        <dbReference type="ARBA" id="ARBA00022741"/>
    </source>
</evidence>
<feature type="domain" description="ABC transporter" evidence="5">
    <location>
        <begin position="14"/>
        <end position="244"/>
    </location>
</feature>
<accession>A0A5P2H9A5</accession>
<dbReference type="Gene3D" id="3.40.50.300">
    <property type="entry name" value="P-loop containing nucleotide triphosphate hydrolases"/>
    <property type="match status" value="1"/>
</dbReference>
<dbReference type="PANTHER" id="PTHR24220">
    <property type="entry name" value="IMPORT ATP-BINDING PROTEIN"/>
    <property type="match status" value="1"/>
</dbReference>
<name>A0A5P2H9A5_9BURK</name>
<keyword evidence="4 6" id="KW-0067">ATP-binding</keyword>
<reference evidence="6 7" key="1">
    <citation type="submission" date="2019-09" db="EMBL/GenBank/DDBJ databases">
        <title>FDA dAtabase for Regulatory Grade micrObial Sequences (FDA-ARGOS): Supporting development and validation of Infectious Disease Dx tests.</title>
        <authorList>
            <person name="Sciortino C."/>
            <person name="Tallon L."/>
            <person name="Sadzewicz L."/>
            <person name="Vavikolanu K."/>
            <person name="Mehta A."/>
            <person name="Aluvathingal J."/>
            <person name="Nadendla S."/>
            <person name="Nandy P."/>
            <person name="Geyer C."/>
            <person name="Yan Y."/>
            <person name="Sichtig H."/>
        </authorList>
    </citation>
    <scope>NUCLEOTIDE SEQUENCE [LARGE SCALE GENOMIC DNA]</scope>
    <source>
        <strain evidence="6 7">FDAARGOS_664</strain>
    </source>
</reference>
<dbReference type="GO" id="GO:0005886">
    <property type="term" value="C:plasma membrane"/>
    <property type="evidence" value="ECO:0007669"/>
    <property type="project" value="TreeGrafter"/>
</dbReference>
<evidence type="ECO:0000256" key="4">
    <source>
        <dbReference type="ARBA" id="ARBA00022840"/>
    </source>
</evidence>
<evidence type="ECO:0000256" key="2">
    <source>
        <dbReference type="ARBA" id="ARBA00022519"/>
    </source>
</evidence>
<dbReference type="OrthoDB" id="9802264at2"/>
<keyword evidence="2" id="KW-0997">Cell inner membrane</keyword>
<dbReference type="SUPFAM" id="SSF52540">
    <property type="entry name" value="P-loop containing nucleoside triphosphate hydrolases"/>
    <property type="match status" value="1"/>
</dbReference>
<dbReference type="PROSITE" id="PS00675">
    <property type="entry name" value="SIGMA54_INTERACT_1"/>
    <property type="match status" value="1"/>
</dbReference>
<evidence type="ECO:0000259" key="5">
    <source>
        <dbReference type="PROSITE" id="PS50893"/>
    </source>
</evidence>
<evidence type="ECO:0000313" key="7">
    <source>
        <dbReference type="Proteomes" id="UP000322822"/>
    </source>
</evidence>
<dbReference type="AlphaFoldDB" id="A0A5P2H9A5"/>
<dbReference type="InterPro" id="IPR025662">
    <property type="entry name" value="Sigma_54_int_dom_ATP-bd_1"/>
</dbReference>
<dbReference type="RefSeq" id="WP_150374236.1">
    <property type="nucleotide sequence ID" value="NZ_CP044067.1"/>
</dbReference>
<dbReference type="GO" id="GO:0005524">
    <property type="term" value="F:ATP binding"/>
    <property type="evidence" value="ECO:0007669"/>
    <property type="project" value="UniProtKB-KW"/>
</dbReference>
<dbReference type="GO" id="GO:0022857">
    <property type="term" value="F:transmembrane transporter activity"/>
    <property type="evidence" value="ECO:0007669"/>
    <property type="project" value="TreeGrafter"/>
</dbReference>
<keyword evidence="3" id="KW-0547">Nucleotide-binding</keyword>
<evidence type="ECO:0000313" key="6">
    <source>
        <dbReference type="EMBL" id="QET04174.1"/>
    </source>
</evidence>
<keyword evidence="2" id="KW-0472">Membrane</keyword>
<proteinExistence type="predicted"/>
<dbReference type="InterPro" id="IPR015854">
    <property type="entry name" value="ABC_transpr_LolD-like"/>
</dbReference>
<dbReference type="EMBL" id="CP044067">
    <property type="protein sequence ID" value="QET04174.1"/>
    <property type="molecule type" value="Genomic_DNA"/>
</dbReference>
<keyword evidence="1" id="KW-1003">Cell membrane</keyword>
<protein>
    <submittedName>
        <fullName evidence="6">ATP-binding cassette domain-containing protein</fullName>
    </submittedName>
</protein>
<evidence type="ECO:0000256" key="1">
    <source>
        <dbReference type="ARBA" id="ARBA00022475"/>
    </source>
</evidence>
<sequence length="246" mass="26573">MPPPDTRAAPPPVAALHDVVFAWPGQRDARLRIGRFDVAAGEHVFVSGESGSGKSTLLGLLAGVLVPDEGTVTICDTALHTLAGARRDRFRADHMGIIFQQLNLLPYLSVLDNVLLACRFSAARRERSREQGDTPADAAAMLLGRLDLPEALWRRPASRLSVGQQQRVAAARALLGRPQMVLADEPTSALDAARQAAFMDLLQRECRAVGASLIFVSHDERLAAHFDRRFPMPSMAMPALAAEAIA</sequence>
<dbReference type="GO" id="GO:0016887">
    <property type="term" value="F:ATP hydrolysis activity"/>
    <property type="evidence" value="ECO:0007669"/>
    <property type="project" value="InterPro"/>
</dbReference>
<organism evidence="6 7">
    <name type="scientific">Cupriavidus pauculus</name>
    <dbReference type="NCBI Taxonomy" id="82633"/>
    <lineage>
        <taxon>Bacteria</taxon>
        <taxon>Pseudomonadati</taxon>
        <taxon>Pseudomonadota</taxon>
        <taxon>Betaproteobacteria</taxon>
        <taxon>Burkholderiales</taxon>
        <taxon>Burkholderiaceae</taxon>
        <taxon>Cupriavidus</taxon>
    </lineage>
</organism>
<dbReference type="Pfam" id="PF00005">
    <property type="entry name" value="ABC_tran"/>
    <property type="match status" value="1"/>
</dbReference>